<accession>A0ABW6SC41</accession>
<reference evidence="2 3" key="1">
    <citation type="submission" date="2024-10" db="EMBL/GenBank/DDBJ databases">
        <title>The Natural Products Discovery Center: Release of the First 8490 Sequenced Strains for Exploring Actinobacteria Biosynthetic Diversity.</title>
        <authorList>
            <person name="Kalkreuter E."/>
            <person name="Kautsar S.A."/>
            <person name="Yang D."/>
            <person name="Bader C.D."/>
            <person name="Teijaro C.N."/>
            <person name="Fluegel L."/>
            <person name="Davis C.M."/>
            <person name="Simpson J.R."/>
            <person name="Lauterbach L."/>
            <person name="Steele A.D."/>
            <person name="Gui C."/>
            <person name="Meng S."/>
            <person name="Li G."/>
            <person name="Viehrig K."/>
            <person name="Ye F."/>
            <person name="Su P."/>
            <person name="Kiefer A.F."/>
            <person name="Nichols A."/>
            <person name="Cepeda A.J."/>
            <person name="Yan W."/>
            <person name="Fan B."/>
            <person name="Jiang Y."/>
            <person name="Adhikari A."/>
            <person name="Zheng C.-J."/>
            <person name="Schuster L."/>
            <person name="Cowan T.M."/>
            <person name="Smanski M.J."/>
            <person name="Chevrette M.G."/>
            <person name="De Carvalho L.P.S."/>
            <person name="Shen B."/>
        </authorList>
    </citation>
    <scope>NUCLEOTIDE SEQUENCE [LARGE SCALE GENOMIC DNA]</scope>
    <source>
        <strain evidence="2 3">NPDC002593</strain>
    </source>
</reference>
<dbReference type="EMBL" id="JBIAQY010000022">
    <property type="protein sequence ID" value="MFF3573868.1"/>
    <property type="molecule type" value="Genomic_DNA"/>
</dbReference>
<proteinExistence type="predicted"/>
<dbReference type="Pfam" id="PF19054">
    <property type="entry name" value="DUF5753"/>
    <property type="match status" value="1"/>
</dbReference>
<dbReference type="RefSeq" id="WP_387406627.1">
    <property type="nucleotide sequence ID" value="NZ_JBIAQY010000022.1"/>
</dbReference>
<dbReference type="Proteomes" id="UP001601992">
    <property type="component" value="Unassembled WGS sequence"/>
</dbReference>
<evidence type="ECO:0000313" key="3">
    <source>
        <dbReference type="Proteomes" id="UP001601992"/>
    </source>
</evidence>
<keyword evidence="3" id="KW-1185">Reference proteome</keyword>
<dbReference type="Pfam" id="PF13560">
    <property type="entry name" value="HTH_31"/>
    <property type="match status" value="1"/>
</dbReference>
<dbReference type="SMART" id="SM00530">
    <property type="entry name" value="HTH_XRE"/>
    <property type="match status" value="1"/>
</dbReference>
<organism evidence="2 3">
    <name type="scientific">Nocardia jiangxiensis</name>
    <dbReference type="NCBI Taxonomy" id="282685"/>
    <lineage>
        <taxon>Bacteria</taxon>
        <taxon>Bacillati</taxon>
        <taxon>Actinomycetota</taxon>
        <taxon>Actinomycetes</taxon>
        <taxon>Mycobacteriales</taxon>
        <taxon>Nocardiaceae</taxon>
        <taxon>Nocardia</taxon>
    </lineage>
</organism>
<dbReference type="InterPro" id="IPR001387">
    <property type="entry name" value="Cro/C1-type_HTH"/>
</dbReference>
<gene>
    <name evidence="2" type="ORF">ACFYXQ_39580</name>
</gene>
<evidence type="ECO:0000313" key="2">
    <source>
        <dbReference type="EMBL" id="MFF3573868.1"/>
    </source>
</evidence>
<dbReference type="SUPFAM" id="SSF47413">
    <property type="entry name" value="lambda repressor-like DNA-binding domains"/>
    <property type="match status" value="1"/>
</dbReference>
<dbReference type="PROSITE" id="PS50943">
    <property type="entry name" value="HTH_CROC1"/>
    <property type="match status" value="1"/>
</dbReference>
<dbReference type="Gene3D" id="1.10.260.40">
    <property type="entry name" value="lambda repressor-like DNA-binding domains"/>
    <property type="match status" value="1"/>
</dbReference>
<protein>
    <submittedName>
        <fullName evidence="2">Helix-turn-helix domain-containing protein</fullName>
    </submittedName>
</protein>
<dbReference type="CDD" id="cd00093">
    <property type="entry name" value="HTH_XRE"/>
    <property type="match status" value="1"/>
</dbReference>
<evidence type="ECO:0000259" key="1">
    <source>
        <dbReference type="PROSITE" id="PS50943"/>
    </source>
</evidence>
<comment type="caution">
    <text evidence="2">The sequence shown here is derived from an EMBL/GenBank/DDBJ whole genome shotgun (WGS) entry which is preliminary data.</text>
</comment>
<dbReference type="InterPro" id="IPR010982">
    <property type="entry name" value="Lambda_DNA-bd_dom_sf"/>
</dbReference>
<name>A0ABW6SC41_9NOCA</name>
<sequence length="293" mass="32340">MLDPVRRSLGRRLRTLRIAAGMSQSAAGTAVFLSPQSIGRIEDGQHTRVSNLHINALCDLYGVTGEGREVLLGLIQQAREARRSARQGWWSPFTDLLSSDELNRLVFEQHAISGTAFGSTLVPGFARTADYRCALERILHPWDSSADIGRRVELAEQRWKRLHSNDFQARIYILESALRHVLGGPGVMHTQLSHLVEISARPTVSIRVVGREVNSHIGFHLASFVLLEVGVLMAGEPPEPPEVFIDGVPGALRLQREGDIGHYLAANDELSQIAMSENASRAILSEIAEDYRA</sequence>
<feature type="domain" description="HTH cro/C1-type" evidence="1">
    <location>
        <begin position="13"/>
        <end position="68"/>
    </location>
</feature>
<dbReference type="InterPro" id="IPR043917">
    <property type="entry name" value="DUF5753"/>
</dbReference>